<evidence type="ECO:0000256" key="1">
    <source>
        <dbReference type="ARBA" id="ARBA00038308"/>
    </source>
</evidence>
<sequence>MNSELPDFYALEDALLRLDADFSAAEVHGINCAVLGINNNYDQNTLQSHLIKGDSMDFHVQETTKLLADLYGVSQEQLNSGDLQFELLLPNDNDPLSDRLFALQKWCQGFAFGLALSGLASMSDLPDDSKEWVQDVIRIGASGEFDLEDEEASEQALLDLVEFLRVGMLLLNEEMQPLPPLQDVPKIELT</sequence>
<gene>
    <name evidence="2" type="ORF">HELGO_WM58319</name>
</gene>
<comment type="similarity">
    <text evidence="1">Belongs to the UPF0149 family.</text>
</comment>
<organism evidence="2">
    <name type="scientific">uncultured Thiotrichaceae bacterium</name>
    <dbReference type="NCBI Taxonomy" id="298394"/>
    <lineage>
        <taxon>Bacteria</taxon>
        <taxon>Pseudomonadati</taxon>
        <taxon>Pseudomonadota</taxon>
        <taxon>Gammaproteobacteria</taxon>
        <taxon>Thiotrichales</taxon>
        <taxon>Thiotrichaceae</taxon>
        <taxon>environmental samples</taxon>
    </lineage>
</organism>
<name>A0A6S6U7J3_9GAMM</name>
<dbReference type="Pfam" id="PF03695">
    <property type="entry name" value="UPF0149"/>
    <property type="match status" value="1"/>
</dbReference>
<dbReference type="AlphaFoldDB" id="A0A6S6U7J3"/>
<dbReference type="PANTHER" id="PTHR37528:SF1">
    <property type="entry name" value="UPF0149 PROTEIN YGFB"/>
    <property type="match status" value="1"/>
</dbReference>
<dbReference type="InterPro" id="IPR036255">
    <property type="entry name" value="YgfB-like_sf"/>
</dbReference>
<dbReference type="InterPro" id="IPR011978">
    <property type="entry name" value="YgfB-like"/>
</dbReference>
<dbReference type="Gene3D" id="1.20.120.740">
    <property type="entry name" value="YgfB uncharacterised protein family UPF0149, PF03695"/>
    <property type="match status" value="1"/>
</dbReference>
<dbReference type="GO" id="GO:0005829">
    <property type="term" value="C:cytosol"/>
    <property type="evidence" value="ECO:0007669"/>
    <property type="project" value="TreeGrafter"/>
</dbReference>
<evidence type="ECO:0008006" key="3">
    <source>
        <dbReference type="Google" id="ProtNLM"/>
    </source>
</evidence>
<dbReference type="SUPFAM" id="SSF101327">
    <property type="entry name" value="YgfB-like"/>
    <property type="match status" value="1"/>
</dbReference>
<evidence type="ECO:0000313" key="2">
    <source>
        <dbReference type="EMBL" id="CAA6823526.1"/>
    </source>
</evidence>
<accession>A0A6S6U7J3</accession>
<proteinExistence type="inferred from homology"/>
<reference evidence="2" key="1">
    <citation type="submission" date="2020-01" db="EMBL/GenBank/DDBJ databases">
        <authorList>
            <person name="Meier V. D."/>
            <person name="Meier V D."/>
        </authorList>
    </citation>
    <scope>NUCLEOTIDE SEQUENCE</scope>
    <source>
        <strain evidence="2">HLG_WM_MAG_08</strain>
    </source>
</reference>
<protein>
    <recommendedName>
        <fullName evidence="3">YecA family protein</fullName>
    </recommendedName>
</protein>
<dbReference type="EMBL" id="CACVAV010000363">
    <property type="protein sequence ID" value="CAA6823526.1"/>
    <property type="molecule type" value="Genomic_DNA"/>
</dbReference>
<dbReference type="PANTHER" id="PTHR37528">
    <property type="entry name" value="UPF0149 PROTEIN YGFB"/>
    <property type="match status" value="1"/>
</dbReference>